<name>A0ABQ6JRZ2_9MICO</name>
<feature type="transmembrane region" description="Helical" evidence="1">
    <location>
        <begin position="505"/>
        <end position="525"/>
    </location>
</feature>
<comment type="caution">
    <text evidence="3">The sequence shown here is derived from an EMBL/GenBank/DDBJ whole genome shotgun (WGS) entry which is preliminary data.</text>
</comment>
<sequence length="533" mass="53899">MHPEAPLGASDTTLVEDILLPAGGSHSYSVRVVADSGSLRGSDTAADCVIDGAETGTGFLNRAIVGSTVAQTDAEACARIFDPAVTKLVSGQPTQQADGSWLVSYTMTVSNPSTIDLSYGLEDELDYPAGAVVTVESAASRAGGPAVVAGWNGGTQLQLVAEGTPLPASAVHVFDVTLRVVFPVGQGSVANAFSNTATVESGAGGVIRTDADATADLLVPSLEIEKNVTADVVSRIGATVSYEIVVSNVGQGAYTALYPAVVWDDLAGVVDDATVDGPMTATPNVGAVVADAERTSWRGPLTSGATVTLEYTVTVTGGGDAVLNNIAFGAPASMTDPATPDGINCDAADDCASTRTALPAVHIAKSASVSSTTAGGIVEYTVLVTNTGEVDLPSGDPATFTDDLSGVLDDARYQGDASADTGTVDVTGTTLAWTGALAAGDTATVRYSVRVADPMSGDALLVNLAVVDPTLPTLALSLDGPSDRRVSTRTPVLTMASTGLEPGTWMVGLAALLLIVAGAVGMIVARRLRRRRA</sequence>
<keyword evidence="1" id="KW-0812">Transmembrane</keyword>
<keyword evidence="1" id="KW-1133">Transmembrane helix</keyword>
<keyword evidence="1" id="KW-0472">Membrane</keyword>
<evidence type="ECO:0000259" key="2">
    <source>
        <dbReference type="Pfam" id="PF25549"/>
    </source>
</evidence>
<gene>
    <name evidence="3" type="ORF">GCM10025869_16060</name>
</gene>
<dbReference type="Pfam" id="PF25549">
    <property type="entry name" value="DUF7927"/>
    <property type="match status" value="2"/>
</dbReference>
<reference evidence="4" key="1">
    <citation type="journal article" date="2019" name="Int. J. Syst. Evol. Microbiol.">
        <title>The Global Catalogue of Microorganisms (GCM) 10K type strain sequencing project: providing services to taxonomists for standard genome sequencing and annotation.</title>
        <authorList>
            <consortium name="The Broad Institute Genomics Platform"/>
            <consortium name="The Broad Institute Genome Sequencing Center for Infectious Disease"/>
            <person name="Wu L."/>
            <person name="Ma J."/>
        </authorList>
    </citation>
    <scope>NUCLEOTIDE SEQUENCE [LARGE SCALE GENOMIC DNA]</scope>
    <source>
        <strain evidence="4">NBRC 108755</strain>
    </source>
</reference>
<dbReference type="EMBL" id="BSVA01000001">
    <property type="protein sequence ID" value="GMA91077.1"/>
    <property type="molecule type" value="Genomic_DNA"/>
</dbReference>
<dbReference type="InterPro" id="IPR057687">
    <property type="entry name" value="DUF7927"/>
</dbReference>
<organism evidence="3 4">
    <name type="scientific">Homoserinibacter gongjuensis</name>
    <dbReference type="NCBI Taxonomy" id="1162968"/>
    <lineage>
        <taxon>Bacteria</taxon>
        <taxon>Bacillati</taxon>
        <taxon>Actinomycetota</taxon>
        <taxon>Actinomycetes</taxon>
        <taxon>Micrococcales</taxon>
        <taxon>Microbacteriaceae</taxon>
        <taxon>Homoserinibacter</taxon>
    </lineage>
</organism>
<keyword evidence="4" id="KW-1185">Reference proteome</keyword>
<proteinExistence type="predicted"/>
<feature type="domain" description="DUF7927" evidence="2">
    <location>
        <begin position="366"/>
        <end position="483"/>
    </location>
</feature>
<dbReference type="Proteomes" id="UP001157069">
    <property type="component" value="Unassembled WGS sequence"/>
</dbReference>
<accession>A0ABQ6JRZ2</accession>
<protein>
    <recommendedName>
        <fullName evidence="2">DUF7927 domain-containing protein</fullName>
    </recommendedName>
</protein>
<feature type="domain" description="DUF7927" evidence="2">
    <location>
        <begin position="224"/>
        <end position="345"/>
    </location>
</feature>
<evidence type="ECO:0000313" key="4">
    <source>
        <dbReference type="Proteomes" id="UP001157069"/>
    </source>
</evidence>
<dbReference type="RefSeq" id="WP_284299219.1">
    <property type="nucleotide sequence ID" value="NZ_BSVA01000001.1"/>
</dbReference>
<evidence type="ECO:0000313" key="3">
    <source>
        <dbReference type="EMBL" id="GMA91077.1"/>
    </source>
</evidence>
<evidence type="ECO:0000256" key="1">
    <source>
        <dbReference type="SAM" id="Phobius"/>
    </source>
</evidence>